<evidence type="ECO:0000313" key="2">
    <source>
        <dbReference type="EMBL" id="MBK1707100.1"/>
    </source>
</evidence>
<dbReference type="Proteomes" id="UP001296776">
    <property type="component" value="Unassembled WGS sequence"/>
</dbReference>
<accession>A0AAJ0U861</accession>
<keyword evidence="1" id="KW-1133">Transmembrane helix</keyword>
<feature type="transmembrane region" description="Helical" evidence="1">
    <location>
        <begin position="56"/>
        <end position="76"/>
    </location>
</feature>
<keyword evidence="1" id="KW-0472">Membrane</keyword>
<reference evidence="2" key="1">
    <citation type="submission" date="2017-08" db="EMBL/GenBank/DDBJ databases">
        <authorList>
            <person name="Imhoff J.F."/>
            <person name="Rahn T."/>
            <person name="Kuenzel S."/>
            <person name="Neulinger S.C."/>
        </authorList>
    </citation>
    <scope>NUCLEOTIDE SEQUENCE</scope>
    <source>
        <strain evidence="2">DSM 11080</strain>
    </source>
</reference>
<protein>
    <recommendedName>
        <fullName evidence="4">DUF1269 domain-containing protein</fullName>
    </recommendedName>
</protein>
<comment type="caution">
    <text evidence="2">The sequence shown here is derived from an EMBL/GenBank/DDBJ whole genome shotgun (WGS) entry which is preliminary data.</text>
</comment>
<feature type="transmembrane region" description="Helical" evidence="1">
    <location>
        <begin position="82"/>
        <end position="100"/>
    </location>
</feature>
<evidence type="ECO:0000256" key="1">
    <source>
        <dbReference type="SAM" id="Phobius"/>
    </source>
</evidence>
<gene>
    <name evidence="2" type="ORF">CKO40_21830</name>
</gene>
<sequence length="161" mass="17376">MTTRIYIRARDPQNGRRLVEELIADGVQPGAFTLIGKQPPAGLQAQTRRWRTDSSAALRGALVGAAIMLAVSLLLIQVLEPLALVTLVLIAAAIGGGWWFRRNRNVNLPVSAQRQALQAGELVIAADLPDDEAPRLEERVNQRHPELLVLGPDAGGSPPFP</sequence>
<organism evidence="2 3">
    <name type="scientific">Halochromatium glycolicum</name>
    <dbReference type="NCBI Taxonomy" id="85075"/>
    <lineage>
        <taxon>Bacteria</taxon>
        <taxon>Pseudomonadati</taxon>
        <taxon>Pseudomonadota</taxon>
        <taxon>Gammaproteobacteria</taxon>
        <taxon>Chromatiales</taxon>
        <taxon>Chromatiaceae</taxon>
        <taxon>Halochromatium</taxon>
    </lineage>
</organism>
<reference evidence="2" key="2">
    <citation type="journal article" date="2020" name="Microorganisms">
        <title>Osmotic Adaptation and Compatible Solute Biosynthesis of Phototrophic Bacteria as Revealed from Genome Analyses.</title>
        <authorList>
            <person name="Imhoff J.F."/>
            <person name="Rahn T."/>
            <person name="Kunzel S."/>
            <person name="Keller A."/>
            <person name="Neulinger S.C."/>
        </authorList>
    </citation>
    <scope>NUCLEOTIDE SEQUENCE</scope>
    <source>
        <strain evidence="2">DSM 11080</strain>
    </source>
</reference>
<proteinExistence type="predicted"/>
<name>A0AAJ0U861_9GAMM</name>
<evidence type="ECO:0000313" key="3">
    <source>
        <dbReference type="Proteomes" id="UP001296776"/>
    </source>
</evidence>
<evidence type="ECO:0008006" key="4">
    <source>
        <dbReference type="Google" id="ProtNLM"/>
    </source>
</evidence>
<dbReference type="AlphaFoldDB" id="A0AAJ0U861"/>
<dbReference type="RefSeq" id="WP_200348578.1">
    <property type="nucleotide sequence ID" value="NZ_NRSJ01000063.1"/>
</dbReference>
<dbReference type="EMBL" id="NRSJ01000063">
    <property type="protein sequence ID" value="MBK1707100.1"/>
    <property type="molecule type" value="Genomic_DNA"/>
</dbReference>
<keyword evidence="3" id="KW-1185">Reference proteome</keyword>
<keyword evidence="1" id="KW-0812">Transmembrane</keyword>